<evidence type="ECO:0000313" key="1">
    <source>
        <dbReference type="EMBL" id="PYG83896.1"/>
    </source>
</evidence>
<comment type="caution">
    <text evidence="1">The sequence shown here is derived from an EMBL/GenBank/DDBJ whole genome shotgun (WGS) entry which is preliminary data.</text>
</comment>
<feature type="non-terminal residue" evidence="1">
    <location>
        <position position="1"/>
    </location>
</feature>
<accession>A0A318XFH4</accession>
<proteinExistence type="predicted"/>
<keyword evidence="2" id="KW-1185">Reference proteome</keyword>
<dbReference type="EMBL" id="QKMR01000045">
    <property type="protein sequence ID" value="PYG83896.1"/>
    <property type="molecule type" value="Genomic_DNA"/>
</dbReference>
<organism evidence="1 2">
    <name type="scientific">Ruminiclostridium sufflavum DSM 19573</name>
    <dbReference type="NCBI Taxonomy" id="1121337"/>
    <lineage>
        <taxon>Bacteria</taxon>
        <taxon>Bacillati</taxon>
        <taxon>Bacillota</taxon>
        <taxon>Clostridia</taxon>
        <taxon>Eubacteriales</taxon>
        <taxon>Oscillospiraceae</taxon>
        <taxon>Ruminiclostridium</taxon>
    </lineage>
</organism>
<protein>
    <recommendedName>
        <fullName evidence="3">Transposase IS116/IS110/IS902 family protein</fullName>
    </recommendedName>
</protein>
<sequence>YYKKKLSDGKTEKQALICVMRRLNNIIYGMLKNKTEYRHPTLSKKGSE</sequence>
<evidence type="ECO:0000313" key="2">
    <source>
        <dbReference type="Proteomes" id="UP000248132"/>
    </source>
</evidence>
<reference evidence="1 2" key="1">
    <citation type="submission" date="2018-06" db="EMBL/GenBank/DDBJ databases">
        <title>Genomic Encyclopedia of Type Strains, Phase I: the one thousand microbial genomes (KMG-I) project.</title>
        <authorList>
            <person name="Kyrpides N."/>
        </authorList>
    </citation>
    <scope>NUCLEOTIDE SEQUENCE [LARGE SCALE GENOMIC DNA]</scope>
    <source>
        <strain evidence="1 2">DSM 19573</strain>
    </source>
</reference>
<evidence type="ECO:0008006" key="3">
    <source>
        <dbReference type="Google" id="ProtNLM"/>
    </source>
</evidence>
<name>A0A318XFH4_9FIRM</name>
<dbReference type="Proteomes" id="UP000248132">
    <property type="component" value="Unassembled WGS sequence"/>
</dbReference>
<dbReference type="AlphaFoldDB" id="A0A318XFH4"/>
<gene>
    <name evidence="1" type="ORF">LY28_03781</name>
</gene>